<feature type="non-terminal residue" evidence="2">
    <location>
        <position position="1"/>
    </location>
</feature>
<accession>A0A4Y2LF40</accession>
<name>A0A4Y2LF40_ARAVE</name>
<keyword evidence="3" id="KW-1185">Reference proteome</keyword>
<gene>
    <name evidence="2" type="ORF">AVEN_110847_1</name>
</gene>
<feature type="compositionally biased region" description="Acidic residues" evidence="1">
    <location>
        <begin position="17"/>
        <end position="42"/>
    </location>
</feature>
<dbReference type="Proteomes" id="UP000499080">
    <property type="component" value="Unassembled WGS sequence"/>
</dbReference>
<reference evidence="2 3" key="1">
    <citation type="journal article" date="2019" name="Sci. Rep.">
        <title>Orb-weaving spider Araneus ventricosus genome elucidates the spidroin gene catalogue.</title>
        <authorList>
            <person name="Kono N."/>
            <person name="Nakamura H."/>
            <person name="Ohtoshi R."/>
            <person name="Moran D.A.P."/>
            <person name="Shinohara A."/>
            <person name="Yoshida Y."/>
            <person name="Fujiwara M."/>
            <person name="Mori M."/>
            <person name="Tomita M."/>
            <person name="Arakawa K."/>
        </authorList>
    </citation>
    <scope>NUCLEOTIDE SEQUENCE [LARGE SCALE GENOMIC DNA]</scope>
</reference>
<dbReference type="EMBL" id="BGPR01276776">
    <property type="protein sequence ID" value="GBN13252.1"/>
    <property type="molecule type" value="Genomic_DNA"/>
</dbReference>
<feature type="region of interest" description="Disordered" evidence="1">
    <location>
        <begin position="1"/>
        <end position="43"/>
    </location>
</feature>
<dbReference type="AlphaFoldDB" id="A0A4Y2LF40"/>
<proteinExistence type="predicted"/>
<comment type="caution">
    <text evidence="2">The sequence shown here is derived from an EMBL/GenBank/DDBJ whole genome shotgun (WGS) entry which is preliminary data.</text>
</comment>
<evidence type="ECO:0000313" key="3">
    <source>
        <dbReference type="Proteomes" id="UP000499080"/>
    </source>
</evidence>
<organism evidence="2 3">
    <name type="scientific">Araneus ventricosus</name>
    <name type="common">Orbweaver spider</name>
    <name type="synonym">Epeira ventricosa</name>
    <dbReference type="NCBI Taxonomy" id="182803"/>
    <lineage>
        <taxon>Eukaryota</taxon>
        <taxon>Metazoa</taxon>
        <taxon>Ecdysozoa</taxon>
        <taxon>Arthropoda</taxon>
        <taxon>Chelicerata</taxon>
        <taxon>Arachnida</taxon>
        <taxon>Araneae</taxon>
        <taxon>Araneomorphae</taxon>
        <taxon>Entelegynae</taxon>
        <taxon>Araneoidea</taxon>
        <taxon>Araneidae</taxon>
        <taxon>Araneus</taxon>
    </lineage>
</organism>
<evidence type="ECO:0000256" key="1">
    <source>
        <dbReference type="SAM" id="MobiDB-lite"/>
    </source>
</evidence>
<evidence type="ECO:0000313" key="2">
    <source>
        <dbReference type="EMBL" id="GBN13252.1"/>
    </source>
</evidence>
<protein>
    <submittedName>
        <fullName evidence="2">Uncharacterized protein</fullName>
    </submittedName>
</protein>
<sequence length="79" mass="9208">QCSAVLEELSKERPYEDESDSIDLDGDVTEYSDQETDSEMDVEQSSSRRIYRLTLELKCVYNTSIETLILLYHEKYSCV</sequence>